<proteinExistence type="predicted"/>
<organism evidence="1 2">
    <name type="scientific">Camelina sativa</name>
    <name type="common">False flax</name>
    <name type="synonym">Myagrum sativum</name>
    <dbReference type="NCBI Taxonomy" id="90675"/>
    <lineage>
        <taxon>Eukaryota</taxon>
        <taxon>Viridiplantae</taxon>
        <taxon>Streptophyta</taxon>
        <taxon>Embryophyta</taxon>
        <taxon>Tracheophyta</taxon>
        <taxon>Spermatophyta</taxon>
        <taxon>Magnoliopsida</taxon>
        <taxon>eudicotyledons</taxon>
        <taxon>Gunneridae</taxon>
        <taxon>Pentapetalae</taxon>
        <taxon>rosids</taxon>
        <taxon>malvids</taxon>
        <taxon>Brassicales</taxon>
        <taxon>Brassicaceae</taxon>
        <taxon>Camelineae</taxon>
        <taxon>Camelina</taxon>
    </lineage>
</organism>
<dbReference type="PANTHER" id="PTHR31513">
    <property type="entry name" value="EPHRIN TYPE-B RECEPTOR"/>
    <property type="match status" value="1"/>
</dbReference>
<reference evidence="1" key="1">
    <citation type="journal article" date="2014" name="Nat. Commun.">
        <title>The emerging biofuel crop Camelina sativa retains a highly undifferentiated hexaploid genome structure.</title>
        <authorList>
            <person name="Kagale S."/>
            <person name="Koh C."/>
            <person name="Nixon J."/>
            <person name="Bollina V."/>
            <person name="Clarke W.E."/>
            <person name="Tuteja R."/>
            <person name="Spillane C."/>
            <person name="Robinson S.J."/>
            <person name="Links M.G."/>
            <person name="Clarke C."/>
            <person name="Higgins E.E."/>
            <person name="Huebert T."/>
            <person name="Sharpe A.G."/>
            <person name="Parkin I.A."/>
        </authorList>
    </citation>
    <scope>NUCLEOTIDE SEQUENCE [LARGE SCALE GENOMIC DNA]</scope>
    <source>
        <strain evidence="1">cv. DH55</strain>
    </source>
</reference>
<dbReference type="Proteomes" id="UP000694864">
    <property type="component" value="Chromosome 18"/>
</dbReference>
<dbReference type="RefSeq" id="XP_010481384.1">
    <property type="nucleotide sequence ID" value="XM_010483082.1"/>
</dbReference>
<dbReference type="PANTHER" id="PTHR31513:SF2">
    <property type="entry name" value="MRAZ"/>
    <property type="match status" value="1"/>
</dbReference>
<evidence type="ECO:0000313" key="1">
    <source>
        <dbReference type="Proteomes" id="UP000694864"/>
    </source>
</evidence>
<name>A0ABM0X698_CAMSA</name>
<protein>
    <submittedName>
        <fullName evidence="2">Uncharacterized protein LOC104760196 isoform X2</fullName>
    </submittedName>
</protein>
<gene>
    <name evidence="2" type="primary">LOC104760196</name>
</gene>
<keyword evidence="1" id="KW-1185">Reference proteome</keyword>
<reference evidence="2" key="2">
    <citation type="submission" date="2025-08" db="UniProtKB">
        <authorList>
            <consortium name="RefSeq"/>
        </authorList>
    </citation>
    <scope>IDENTIFICATION</scope>
    <source>
        <tissue evidence="2">Leaf</tissue>
    </source>
</reference>
<evidence type="ECO:0000313" key="2">
    <source>
        <dbReference type="RefSeq" id="XP_010481384.1"/>
    </source>
</evidence>
<accession>A0ABM0X698</accession>
<sequence length="94" mass="9848">MLLMLNSVIKIDGEGNPAVPSSVLEVRNLAVLTENSVITSNANLGVYGQGMLTLTGPGDAIKGQRLSLSQFYNITVGPGSVLQAPLDDYESKNA</sequence>
<dbReference type="GeneID" id="104760196"/>